<evidence type="ECO:0000256" key="1">
    <source>
        <dbReference type="ARBA" id="ARBA00004651"/>
    </source>
</evidence>
<feature type="transmembrane region" description="Helical" evidence="6">
    <location>
        <begin position="42"/>
        <end position="59"/>
    </location>
</feature>
<dbReference type="Proteomes" id="UP000249016">
    <property type="component" value="Unassembled WGS sequence"/>
</dbReference>
<organism evidence="7 8">
    <name type="scientific">Spirosoma telluris</name>
    <dbReference type="NCBI Taxonomy" id="2183553"/>
    <lineage>
        <taxon>Bacteria</taxon>
        <taxon>Pseudomonadati</taxon>
        <taxon>Bacteroidota</taxon>
        <taxon>Cytophagia</taxon>
        <taxon>Cytophagales</taxon>
        <taxon>Cytophagaceae</taxon>
        <taxon>Spirosoma</taxon>
    </lineage>
</organism>
<dbReference type="PANTHER" id="PTHR39087:SF2">
    <property type="entry name" value="UPF0104 MEMBRANE PROTEIN MJ1595"/>
    <property type="match status" value="1"/>
</dbReference>
<proteinExistence type="predicted"/>
<feature type="transmembrane region" description="Helical" evidence="6">
    <location>
        <begin position="123"/>
        <end position="141"/>
    </location>
</feature>
<comment type="caution">
    <text evidence="7">The sequence shown here is derived from an EMBL/GenBank/DDBJ whole genome shotgun (WGS) entry which is preliminary data.</text>
</comment>
<dbReference type="RefSeq" id="WP_111346282.1">
    <property type="nucleotide sequence ID" value="NZ_QLII01000001.1"/>
</dbReference>
<reference evidence="7 8" key="1">
    <citation type="submission" date="2018-06" db="EMBL/GenBank/DDBJ databases">
        <title>Spirosoma sp. HMF3257 Genome sequencing and assembly.</title>
        <authorList>
            <person name="Kang H."/>
            <person name="Cha I."/>
            <person name="Kim H."/>
            <person name="Kang J."/>
            <person name="Joh K."/>
        </authorList>
    </citation>
    <scope>NUCLEOTIDE SEQUENCE [LARGE SCALE GENOMIC DNA]</scope>
    <source>
        <strain evidence="7 8">HMF3257</strain>
    </source>
</reference>
<evidence type="ECO:0000313" key="8">
    <source>
        <dbReference type="Proteomes" id="UP000249016"/>
    </source>
</evidence>
<keyword evidence="5 6" id="KW-0472">Membrane</keyword>
<dbReference type="OrthoDB" id="9812094at2"/>
<sequence length="341" mass="37350">MVKGFFRRAVPIMLALGLLWYVLKDVPLTALAAQFRQADSRWLLLAGLLIVIFHLVRAARWQLALQALGFYPSLFRTAMALLAGTLASMLVPGAGELTRCGTLQRTDGVPLAQGFGSVVAERIVDLLMLVVVIGLTVLLEFKRAGQYILDLLSPLVNRFTTSGQSTPLLIVALLSVFTLLVLLYWLLRSAAFWQHRLVIRVVNIAHDVKRGFLSIQQLKRPGLFIMLTGISYGLIFLTTYTLFFALPQTSTLPPNAALTILTVSSLGGLAVPTQGGIGTYHFLVSRALVLYGMSLTDGVIVATFLHAIQTGFSLLLSSMSFLIIPILITNRQKKQEADLVK</sequence>
<evidence type="ECO:0000256" key="2">
    <source>
        <dbReference type="ARBA" id="ARBA00022475"/>
    </source>
</evidence>
<dbReference type="GO" id="GO:0005886">
    <property type="term" value="C:plasma membrane"/>
    <property type="evidence" value="ECO:0007669"/>
    <property type="project" value="UniProtKB-SubCell"/>
</dbReference>
<dbReference type="AlphaFoldDB" id="A0A327NMV0"/>
<feature type="transmembrane region" description="Helical" evidence="6">
    <location>
        <begin position="168"/>
        <end position="187"/>
    </location>
</feature>
<evidence type="ECO:0000256" key="4">
    <source>
        <dbReference type="ARBA" id="ARBA00022989"/>
    </source>
</evidence>
<name>A0A327NMV0_9BACT</name>
<keyword evidence="3 6" id="KW-0812">Transmembrane</keyword>
<accession>A0A327NMV0</accession>
<dbReference type="InterPro" id="IPR022791">
    <property type="entry name" value="L-PG_synthase/AglD"/>
</dbReference>
<evidence type="ECO:0000256" key="3">
    <source>
        <dbReference type="ARBA" id="ARBA00022692"/>
    </source>
</evidence>
<evidence type="ECO:0000256" key="6">
    <source>
        <dbReference type="SAM" id="Phobius"/>
    </source>
</evidence>
<feature type="transmembrane region" description="Helical" evidence="6">
    <location>
        <begin position="311"/>
        <end position="328"/>
    </location>
</feature>
<keyword evidence="2" id="KW-1003">Cell membrane</keyword>
<dbReference type="PANTHER" id="PTHR39087">
    <property type="entry name" value="UPF0104 MEMBRANE PROTEIN MJ1595"/>
    <property type="match status" value="1"/>
</dbReference>
<comment type="subcellular location">
    <subcellularLocation>
        <location evidence="1">Cell membrane</location>
        <topology evidence="1">Multi-pass membrane protein</topology>
    </subcellularLocation>
</comment>
<protein>
    <submittedName>
        <fullName evidence="7">UPF0104 family protein</fullName>
    </submittedName>
</protein>
<evidence type="ECO:0000256" key="5">
    <source>
        <dbReference type="ARBA" id="ARBA00023136"/>
    </source>
</evidence>
<keyword evidence="8" id="KW-1185">Reference proteome</keyword>
<feature type="transmembrane region" description="Helical" evidence="6">
    <location>
        <begin position="223"/>
        <end position="246"/>
    </location>
</feature>
<dbReference type="EMBL" id="QLII01000001">
    <property type="protein sequence ID" value="RAI76532.1"/>
    <property type="molecule type" value="Genomic_DNA"/>
</dbReference>
<gene>
    <name evidence="7" type="ORF">HMF3257_24500</name>
</gene>
<keyword evidence="4 6" id="KW-1133">Transmembrane helix</keyword>
<feature type="transmembrane region" description="Helical" evidence="6">
    <location>
        <begin position="252"/>
        <end position="271"/>
    </location>
</feature>
<dbReference type="Pfam" id="PF03706">
    <property type="entry name" value="LPG_synthase_TM"/>
    <property type="match status" value="1"/>
</dbReference>
<evidence type="ECO:0000313" key="7">
    <source>
        <dbReference type="EMBL" id="RAI76532.1"/>
    </source>
</evidence>
<feature type="transmembrane region" description="Helical" evidence="6">
    <location>
        <begin position="283"/>
        <end position="305"/>
    </location>
</feature>